<dbReference type="Gene3D" id="3.40.50.300">
    <property type="entry name" value="P-loop containing nucleotide triphosphate hydrolases"/>
    <property type="match status" value="1"/>
</dbReference>
<feature type="region of interest" description="Disordered" evidence="1">
    <location>
        <begin position="820"/>
        <end position="841"/>
    </location>
</feature>
<dbReference type="Pfam" id="PF13374">
    <property type="entry name" value="TPR_10"/>
    <property type="match status" value="1"/>
</dbReference>
<proteinExistence type="predicted"/>
<evidence type="ECO:0000256" key="1">
    <source>
        <dbReference type="SAM" id="MobiDB-lite"/>
    </source>
</evidence>
<dbReference type="InterPro" id="IPR002182">
    <property type="entry name" value="NB-ARC"/>
</dbReference>
<feature type="region of interest" description="Disordered" evidence="1">
    <location>
        <begin position="978"/>
        <end position="997"/>
    </location>
</feature>
<evidence type="ECO:0000259" key="4">
    <source>
        <dbReference type="Pfam" id="PF19956"/>
    </source>
</evidence>
<reference evidence="6" key="1">
    <citation type="journal article" date="2019" name="Int. J. Syst. Evol. Microbiol.">
        <title>The Global Catalogue of Microorganisms (GCM) 10K type strain sequencing project: providing services to taxonomists for standard genome sequencing and annotation.</title>
        <authorList>
            <consortium name="The Broad Institute Genomics Platform"/>
            <consortium name="The Broad Institute Genome Sequencing Center for Infectious Disease"/>
            <person name="Wu L."/>
            <person name="Ma J."/>
        </authorList>
    </citation>
    <scope>NUCLEOTIDE SEQUENCE [LARGE SCALE GENOMIC DNA]</scope>
    <source>
        <strain evidence="6">JCM 16924</strain>
    </source>
</reference>
<feature type="domain" description="NB-ARC" evidence="2">
    <location>
        <begin position="173"/>
        <end position="290"/>
    </location>
</feature>
<dbReference type="Gene3D" id="3.40.50.10140">
    <property type="entry name" value="Toll/interleukin-1 receptor homology (TIR) domain"/>
    <property type="match status" value="1"/>
</dbReference>
<comment type="caution">
    <text evidence="5">The sequence shown here is derived from an EMBL/GenBank/DDBJ whole genome shotgun (WGS) entry which is preliminary data.</text>
</comment>
<dbReference type="InterPro" id="IPR000157">
    <property type="entry name" value="TIR_dom"/>
</dbReference>
<evidence type="ECO:0000259" key="3">
    <source>
        <dbReference type="Pfam" id="PF13676"/>
    </source>
</evidence>
<organism evidence="5 6">
    <name type="scientific">Streptomyces plumbiresistens</name>
    <dbReference type="NCBI Taxonomy" id="511811"/>
    <lineage>
        <taxon>Bacteria</taxon>
        <taxon>Bacillati</taxon>
        <taxon>Actinomycetota</taxon>
        <taxon>Actinomycetes</taxon>
        <taxon>Kitasatosporales</taxon>
        <taxon>Streptomycetaceae</taxon>
        <taxon>Streptomyces</taxon>
    </lineage>
</organism>
<dbReference type="PANTHER" id="PTHR46082">
    <property type="entry name" value="ATP/GTP-BINDING PROTEIN-RELATED"/>
    <property type="match status" value="1"/>
</dbReference>
<dbReference type="InterPro" id="IPR045431">
    <property type="entry name" value="EAD2"/>
</dbReference>
<evidence type="ECO:0000313" key="5">
    <source>
        <dbReference type="EMBL" id="GAA4028730.1"/>
    </source>
</evidence>
<dbReference type="InterPro" id="IPR011990">
    <property type="entry name" value="TPR-like_helical_dom_sf"/>
</dbReference>
<feature type="domain" description="TIR" evidence="3">
    <location>
        <begin position="848"/>
        <end position="953"/>
    </location>
</feature>
<feature type="domain" description="TIR" evidence="3">
    <location>
        <begin position="5"/>
        <end position="117"/>
    </location>
</feature>
<dbReference type="EMBL" id="BAAAZX010000045">
    <property type="protein sequence ID" value="GAA4028730.1"/>
    <property type="molecule type" value="Genomic_DNA"/>
</dbReference>
<accession>A0ABP7TN33</accession>
<sequence>MDHRVFISHAGADRAWAEWVAWQLTDAGCTVVLDLWEPSPGEDLRLRAERELSTAQMVVLLLSGGHRTPSQVLSAVGGAAGPVIPVRLDDTPVPPELDGVQAVNLAGVAGPDARERLVRAVTGPSLPAEDSPAAHLTGEGRLRRLGLAGPRLPGSVPRVWNLPQRHPRFTGRDTTLNRLRDRLTQGSPVVVTGMGGVGKTHLALEYAYRFAGEYELAWWVGSEPIAEQLAELALRTGAATAETPPAEAAEALKADLRTRSRWLLVFDDASPEHVAPHLPEGVGHVLLTSRAPHWEGLAAEFAVEPFTRAESVALLRSALPSAAAPELDTLASRLSDLPLALEVAASTLEDERMNVEEYLRLLSASTADAGDQAPYRPFTETVRLTLEQLRESGPPSAVPLLFGWALLATAPFPLDALSGTAAVLPEALADVLPPPDELPEVLSALQRHSLVLVQNGAVLIHRATLSVLRDLLPDLARSEAARVAEALLVSALPDNGDDPARERWTDLLPHLLAVAPGDLVTAEGRSAVCYACRLLMERGEAAAARERLEQLIAGWSGVLGHDDPHSLLAATYLAEALRRTGSEDLARQLLEEVLERRRLVLGEDHPETLTTAALLAVRLGEADDLGGACALGEDTLARMRRVLGEDHRVTLATAANLSVDLRLLGHTHSALRLLEEVLVRRRRVLGEDHPDSLAAAADLAVLQAGLGAKEAARSLAEEVFVRRSRVLGDLHQDTMATAALLITLLTDLGERDAAQDLAAYMSGRSTRTLGTRGVRVPDTPSGLAAWQPPVVTSDDASSLLHRRDVAPAWDLAVGVTRSSPSLADESTAPHPERSAPPQAAWTGESPEVVISHAEADASWAEWAAWNLKESGLRVALSVVHTSEGEPWSPRDEMVSEPGGVVLALVSSSYLAATGLRTPPERARLQLLDALDRGRFVLVLVERTIPEWPPGLRDRLIGPPLAELDEEAARELLRHAVRSPRRPGAERPFPGTSAEPSDETVLQRQLVNALLRSAVMASPNGRGSLLQVIDPLISSRVPRHSAARPDVIGIVRACMDDAGGLRAMVRALEVLDGDSAEVREIGRIVERIERYRETA</sequence>
<evidence type="ECO:0000313" key="6">
    <source>
        <dbReference type="Proteomes" id="UP001500456"/>
    </source>
</evidence>
<dbReference type="SUPFAM" id="SSF52200">
    <property type="entry name" value="Toll/Interleukin receptor TIR domain"/>
    <property type="match status" value="1"/>
</dbReference>
<gene>
    <name evidence="5" type="ORF">GCM10022232_88210</name>
</gene>
<dbReference type="PRINTS" id="PR00364">
    <property type="entry name" value="DISEASERSIST"/>
</dbReference>
<dbReference type="NCBIfam" id="NF040586">
    <property type="entry name" value="FxSxx_TPR"/>
    <property type="match status" value="1"/>
</dbReference>
<dbReference type="InterPro" id="IPR053137">
    <property type="entry name" value="NLR-like"/>
</dbReference>
<dbReference type="Pfam" id="PF13676">
    <property type="entry name" value="TIR_2"/>
    <property type="match status" value="2"/>
</dbReference>
<dbReference type="Gene3D" id="1.25.40.10">
    <property type="entry name" value="Tetratricopeptide repeat domain"/>
    <property type="match status" value="1"/>
</dbReference>
<name>A0ABP7TN33_9ACTN</name>
<protein>
    <recommendedName>
        <fullName evidence="7">TIR domain-containing protein</fullName>
    </recommendedName>
</protein>
<dbReference type="InterPro" id="IPR027417">
    <property type="entry name" value="P-loop_NTPase"/>
</dbReference>
<dbReference type="SUPFAM" id="SSF48452">
    <property type="entry name" value="TPR-like"/>
    <property type="match status" value="2"/>
</dbReference>
<dbReference type="Proteomes" id="UP001500456">
    <property type="component" value="Unassembled WGS sequence"/>
</dbReference>
<dbReference type="RefSeq" id="WP_266433096.1">
    <property type="nucleotide sequence ID" value="NZ_BAAAZX010000045.1"/>
</dbReference>
<dbReference type="Pfam" id="PF13424">
    <property type="entry name" value="TPR_12"/>
    <property type="match status" value="1"/>
</dbReference>
<dbReference type="InterPro" id="IPR035897">
    <property type="entry name" value="Toll_tir_struct_dom_sf"/>
</dbReference>
<feature type="domain" description="Effector-associated" evidence="4">
    <location>
        <begin position="1006"/>
        <end position="1084"/>
    </location>
</feature>
<keyword evidence="6" id="KW-1185">Reference proteome</keyword>
<dbReference type="Pfam" id="PF19956">
    <property type="entry name" value="EAD2"/>
    <property type="match status" value="1"/>
</dbReference>
<evidence type="ECO:0000259" key="2">
    <source>
        <dbReference type="Pfam" id="PF00931"/>
    </source>
</evidence>
<dbReference type="SUPFAM" id="SSF52540">
    <property type="entry name" value="P-loop containing nucleoside triphosphate hydrolases"/>
    <property type="match status" value="1"/>
</dbReference>
<dbReference type="Pfam" id="PF00931">
    <property type="entry name" value="NB-ARC"/>
    <property type="match status" value="1"/>
</dbReference>
<evidence type="ECO:0008006" key="7">
    <source>
        <dbReference type="Google" id="ProtNLM"/>
    </source>
</evidence>
<dbReference type="PANTHER" id="PTHR46082:SF6">
    <property type="entry name" value="AAA+ ATPASE DOMAIN-CONTAINING PROTEIN-RELATED"/>
    <property type="match status" value="1"/>
</dbReference>